<reference evidence="1" key="1">
    <citation type="submission" date="2018-02" db="EMBL/GenBank/DDBJ databases">
        <title>Rhizophora mucronata_Transcriptome.</title>
        <authorList>
            <person name="Meera S.P."/>
            <person name="Sreeshan A."/>
            <person name="Augustine A."/>
        </authorList>
    </citation>
    <scope>NUCLEOTIDE SEQUENCE</scope>
    <source>
        <tissue evidence="1">Leaf</tissue>
    </source>
</reference>
<protein>
    <submittedName>
        <fullName evidence="1">Uncharacterized protein</fullName>
    </submittedName>
</protein>
<sequence>MELRQRIKLGPPMGKKRGGFWLLGKIT</sequence>
<accession>A0A2P2NWQ9</accession>
<dbReference type="EMBL" id="GGEC01066430">
    <property type="protein sequence ID" value="MBX46914.1"/>
    <property type="molecule type" value="Transcribed_RNA"/>
</dbReference>
<name>A0A2P2NWQ9_RHIMU</name>
<proteinExistence type="predicted"/>
<dbReference type="AlphaFoldDB" id="A0A2P2NWQ9"/>
<evidence type="ECO:0000313" key="1">
    <source>
        <dbReference type="EMBL" id="MBX46914.1"/>
    </source>
</evidence>
<organism evidence="1">
    <name type="scientific">Rhizophora mucronata</name>
    <name type="common">Asiatic mangrove</name>
    <dbReference type="NCBI Taxonomy" id="61149"/>
    <lineage>
        <taxon>Eukaryota</taxon>
        <taxon>Viridiplantae</taxon>
        <taxon>Streptophyta</taxon>
        <taxon>Embryophyta</taxon>
        <taxon>Tracheophyta</taxon>
        <taxon>Spermatophyta</taxon>
        <taxon>Magnoliopsida</taxon>
        <taxon>eudicotyledons</taxon>
        <taxon>Gunneridae</taxon>
        <taxon>Pentapetalae</taxon>
        <taxon>rosids</taxon>
        <taxon>fabids</taxon>
        <taxon>Malpighiales</taxon>
        <taxon>Rhizophoraceae</taxon>
        <taxon>Rhizophora</taxon>
    </lineage>
</organism>